<feature type="compositionally biased region" description="Polar residues" evidence="2">
    <location>
        <begin position="540"/>
        <end position="551"/>
    </location>
</feature>
<gene>
    <name evidence="3" type="ORF">PGLA2088_LOCUS27184</name>
</gene>
<feature type="repeat" description="TPR" evidence="1">
    <location>
        <begin position="951"/>
        <end position="984"/>
    </location>
</feature>
<dbReference type="Proteomes" id="UP000626109">
    <property type="component" value="Unassembled WGS sequence"/>
</dbReference>
<sequence length="1852" mass="193788">MEGLPAGMQVRISGLKGEAALNGQVCVSLGPSGTTGRVLVRLQGGRELAVRAENLSPAGTAGGTLTPGSRVVLVGLAKAPTLNGREGTVLSKGEAGSGRFLVDLGDGAEQAKALKAENLILLNVEPAADKAGEGDQEDATKHMSEKERKATKAILAAAKGFPAGSHVIIHGIEEGFGRENSGDPALNDLEGVVERLDPDGPGRLIVRIKDRVYCNRPENKETLLKSIHFDNMMRLDASPEEEPTNLDALTDGSKRPASALTDASGGTVLQVFGAGGKRCKITEIAVASGDKTASFASANRNRDFGAADAVMDETARSNLLVYARTDAASKDDAVCGPALTRLALHCPGFAMKAVCVLAVDIASSGSGKMGSKTADLTEALAKWLTGGESDGKDRNALERRRRAPRETDSWAFCVSKNSGGLVDFIARGCKVFAEMVDLVHLALVDRYNSTESTPFAEISITFPSLMNCGRSGALRSGRPAYSILSDAKKRLKYDKQRARAVDTPSGDMDLEDFDMDQFMNMWVLESDESDDELPPLIGSSGLQVQTPSQAQDNLADNPDDDDDDDDELPPLISSGSATGLGQPSRHTVDSDSSDDELPPLIGQASVSQGRDSHTTPPSSISASDRRPVSDSLSERTAHAGRMSLETATSDIGRASGGQQGGLGGGLGSGSSRAFVPAARATSSSAEIQPTDCLLTSDELSEALMLLDEGHHEEAATLAREALRNAVAAGNAGQEADALRVVAQAKLVAAKKADSRPDSKSLDEVLRVVESDVKSFANRGSSVAEGTMLLAVADVRIAQDLQVPALKAASQALSILEQVSEKTRKAMAHRVLADVYMLMGRSMKALESAKQVFALLGEKPGTELEVREVARACVTAAKASLASQDVVSAIKFSERAGQLFVRLGDQRGASSTACLASCAYLQKPSDGAEEARKAAMRAVALAREAADPAVEAAAWHAAGSAYHMVGNTEEALKAAKQALSLARLREVNDLDQIAAALDVIMAIHASDERPERAIVAAEEELQLAKKSGDLRREAFAQQKMAGAMLLQERPREAVRRAQDAAEKLRQAGDRRGEAKAVQLVVELQLQAKRHVEALKAARDAERLLRDLGDVTGLVHVLQMITTLHMDANDNEEALKSARAQRVAYQEAGYSEEEALSQLGVAEMVNSIRGPKEALKAAQESVNLYRAMGDKVGEVNASIQIASYHLGINSGAAALQVAKAAHALAREQSDPKSEGAALQAVAEAQVSLGRFDEAVSAASQACGLLQSCDDASRARAHQGLAGIQLLIANHDVQQLQARGGVGPRPRGPAEALRASETALKLFRKLGDKASEFAVLQQVVNANLLSQDGSGALRAAREALEVAGTLQDDQSMGSALLAFSQANLLSYNFEEATQALQEATAIFQKIGSTDNANICEQLKQDIQQEKQRRQRPMQPMGRAQSIGDGYGSLLPQRREGAGGGRGQGVPLGGFNSRGVPAGGFGGSSNNRGVPAGGFTGSSNSQGVPAGGFSGGSSSRGVAAGGFGGGSISQVAASVEKSASTSSNRIKPLAGVDDGSADSQSVGGSSRLSSQAAPAGSTRRASGSTATNGHVLPAGGTGIGRGPGVPAGGPRSGQGVPAGGFGFGPGGAPAGQSGGTPSSSRLEARGSERDSHPDAAQQAPTGGAEADAPARPTRASRSVFAAFGGAKKAMGRSPEGGMVDDMMKEVMPWTSEEDKMAQFMDEKVQANGGKVLCSLCQVSMSNKRLMLAHFETKHRWDCEEWATETMKSMKASFESFMKQIAGIGDGSGEFVLPDGTKALLSSRGWARHRYVDYEHCHAEEADVHQRSDASSNQRLTMDMHTMRTEPGGHVKGEGRS</sequence>
<evidence type="ECO:0000313" key="3">
    <source>
        <dbReference type="EMBL" id="CAE8690959.1"/>
    </source>
</evidence>
<dbReference type="InterPro" id="IPR011990">
    <property type="entry name" value="TPR-like_helical_dom_sf"/>
</dbReference>
<feature type="region of interest" description="Disordered" evidence="2">
    <location>
        <begin position="527"/>
        <end position="668"/>
    </location>
</feature>
<evidence type="ECO:0000256" key="2">
    <source>
        <dbReference type="SAM" id="MobiDB-lite"/>
    </source>
</evidence>
<feature type="compositionally biased region" description="Polar residues" evidence="2">
    <location>
        <begin position="1575"/>
        <end position="1584"/>
    </location>
</feature>
<dbReference type="EMBL" id="CAJNNW010027346">
    <property type="protein sequence ID" value="CAE8690959.1"/>
    <property type="molecule type" value="Genomic_DNA"/>
</dbReference>
<feature type="compositionally biased region" description="Basic and acidic residues" evidence="2">
    <location>
        <begin position="623"/>
        <end position="637"/>
    </location>
</feature>
<organism evidence="3 4">
    <name type="scientific">Polarella glacialis</name>
    <name type="common">Dinoflagellate</name>
    <dbReference type="NCBI Taxonomy" id="89957"/>
    <lineage>
        <taxon>Eukaryota</taxon>
        <taxon>Sar</taxon>
        <taxon>Alveolata</taxon>
        <taxon>Dinophyceae</taxon>
        <taxon>Suessiales</taxon>
        <taxon>Suessiaceae</taxon>
        <taxon>Polarella</taxon>
    </lineage>
</organism>
<dbReference type="SMART" id="SM00028">
    <property type="entry name" value="TPR"/>
    <property type="match status" value="4"/>
</dbReference>
<feature type="region of interest" description="Disordered" evidence="2">
    <location>
        <begin position="1421"/>
        <end position="1509"/>
    </location>
</feature>
<dbReference type="Gene3D" id="1.25.40.10">
    <property type="entry name" value="Tetratricopeptide repeat domain"/>
    <property type="match status" value="3"/>
</dbReference>
<keyword evidence="1" id="KW-0802">TPR repeat</keyword>
<evidence type="ECO:0000313" key="4">
    <source>
        <dbReference type="Proteomes" id="UP000626109"/>
    </source>
</evidence>
<name>A0A813K2K4_POLGL</name>
<feature type="region of interest" description="Disordered" evidence="2">
    <location>
        <begin position="1535"/>
        <end position="1671"/>
    </location>
</feature>
<dbReference type="PROSITE" id="PS50005">
    <property type="entry name" value="TPR"/>
    <property type="match status" value="1"/>
</dbReference>
<feature type="compositionally biased region" description="Acidic residues" evidence="2">
    <location>
        <begin position="557"/>
        <end position="568"/>
    </location>
</feature>
<dbReference type="InterPro" id="IPR019734">
    <property type="entry name" value="TPR_rpt"/>
</dbReference>
<feature type="compositionally biased region" description="Polar residues" evidence="2">
    <location>
        <begin position="573"/>
        <end position="585"/>
    </location>
</feature>
<dbReference type="SUPFAM" id="SSF48452">
    <property type="entry name" value="TPR-like"/>
    <property type="match status" value="4"/>
</dbReference>
<feature type="compositionally biased region" description="Basic and acidic residues" evidence="2">
    <location>
        <begin position="1638"/>
        <end position="1649"/>
    </location>
</feature>
<reference evidence="3" key="1">
    <citation type="submission" date="2021-02" db="EMBL/GenBank/DDBJ databases">
        <authorList>
            <person name="Dougan E. K."/>
            <person name="Rhodes N."/>
            <person name="Thang M."/>
            <person name="Chan C."/>
        </authorList>
    </citation>
    <scope>NUCLEOTIDE SEQUENCE</scope>
</reference>
<feature type="compositionally biased region" description="Low complexity" evidence="2">
    <location>
        <begin position="1555"/>
        <end position="1567"/>
    </location>
</feature>
<feature type="compositionally biased region" description="Gly residues" evidence="2">
    <location>
        <begin position="1591"/>
        <end position="1630"/>
    </location>
</feature>
<feature type="compositionally biased region" description="Polar residues" evidence="2">
    <location>
        <begin position="604"/>
        <end position="622"/>
    </location>
</feature>
<accession>A0A813K2K4</accession>
<feature type="compositionally biased region" description="Gly residues" evidence="2">
    <location>
        <begin position="654"/>
        <end position="668"/>
    </location>
</feature>
<dbReference type="PANTHER" id="PTHR10098">
    <property type="entry name" value="RAPSYN-RELATED"/>
    <property type="match status" value="1"/>
</dbReference>
<protein>
    <submittedName>
        <fullName evidence="3">Uncharacterized protein</fullName>
    </submittedName>
</protein>
<evidence type="ECO:0000256" key="1">
    <source>
        <dbReference type="PROSITE-ProRule" id="PRU00339"/>
    </source>
</evidence>
<dbReference type="PANTHER" id="PTHR10098:SF108">
    <property type="entry name" value="TETRATRICOPEPTIDE REPEAT PROTEIN 28"/>
    <property type="match status" value="1"/>
</dbReference>
<comment type="caution">
    <text evidence="3">The sequence shown here is derived from an EMBL/GenBank/DDBJ whole genome shotgun (WGS) entry which is preliminary data.</text>
</comment>
<feature type="compositionally biased region" description="Gly residues" evidence="2">
    <location>
        <begin position="1454"/>
        <end position="1464"/>
    </location>
</feature>
<proteinExistence type="predicted"/>